<protein>
    <recommendedName>
        <fullName evidence="5">PsbP C-terminal domain-containing protein</fullName>
    </recommendedName>
</protein>
<dbReference type="EMBL" id="MHCU01000019">
    <property type="protein sequence ID" value="OGY27882.1"/>
    <property type="molecule type" value="Genomic_DNA"/>
</dbReference>
<accession>A0A1G1WJJ4</accession>
<name>A0A1G1WJJ4_9BACT</name>
<gene>
    <name evidence="3" type="ORF">A2Z42_02255</name>
</gene>
<feature type="region of interest" description="Disordered" evidence="1">
    <location>
        <begin position="59"/>
        <end position="79"/>
    </location>
</feature>
<evidence type="ECO:0000256" key="1">
    <source>
        <dbReference type="SAM" id="MobiDB-lite"/>
    </source>
</evidence>
<feature type="compositionally biased region" description="Polar residues" evidence="1">
    <location>
        <begin position="59"/>
        <end position="71"/>
    </location>
</feature>
<evidence type="ECO:0000256" key="2">
    <source>
        <dbReference type="SAM" id="Phobius"/>
    </source>
</evidence>
<feature type="transmembrane region" description="Helical" evidence="2">
    <location>
        <begin position="24"/>
        <end position="49"/>
    </location>
</feature>
<keyword evidence="2" id="KW-1133">Transmembrane helix</keyword>
<dbReference type="AlphaFoldDB" id="A0A1G1WJJ4"/>
<dbReference type="Gene3D" id="3.40.1000.10">
    <property type="entry name" value="Mog1/PsbP, alpha/beta/alpha sandwich"/>
    <property type="match status" value="1"/>
</dbReference>
<keyword evidence="2" id="KW-0472">Membrane</keyword>
<sequence length="226" mass="25622">MPDKNVASPQNSPPPSSKFNWKKVMLISFIVIILLAVLFYGFIMLSVYIDKSKLPGQEIKSTPASQATPSAQKDETANWKNYTNSENKYSIKYPPTYKLVPLETPERGSVSFLSKDYKLKDSNLLVISNGVNIMVSIGGPGVYKNLDEYESSLIEETKKYDKKLINLAGETWRSFDYQGLQSGRSRITFVIKDRRLYVLSFDSTAEDHNSGIEIYNLILSTFKFLD</sequence>
<reference evidence="3 4" key="1">
    <citation type="journal article" date="2016" name="Nat. Commun.">
        <title>Thousands of microbial genomes shed light on interconnected biogeochemical processes in an aquifer system.</title>
        <authorList>
            <person name="Anantharaman K."/>
            <person name="Brown C.T."/>
            <person name="Hug L.A."/>
            <person name="Sharon I."/>
            <person name="Castelle C.J."/>
            <person name="Probst A.J."/>
            <person name="Thomas B.C."/>
            <person name="Singh A."/>
            <person name="Wilkins M.J."/>
            <person name="Karaoz U."/>
            <person name="Brodie E.L."/>
            <person name="Williams K.H."/>
            <person name="Hubbard S.S."/>
            <person name="Banfield J.F."/>
        </authorList>
    </citation>
    <scope>NUCLEOTIDE SEQUENCE [LARGE SCALE GENOMIC DNA]</scope>
</reference>
<evidence type="ECO:0000313" key="3">
    <source>
        <dbReference type="EMBL" id="OGY27882.1"/>
    </source>
</evidence>
<evidence type="ECO:0008006" key="5">
    <source>
        <dbReference type="Google" id="ProtNLM"/>
    </source>
</evidence>
<dbReference type="Proteomes" id="UP000176645">
    <property type="component" value="Unassembled WGS sequence"/>
</dbReference>
<proteinExistence type="predicted"/>
<keyword evidence="2" id="KW-0812">Transmembrane</keyword>
<comment type="caution">
    <text evidence="3">The sequence shown here is derived from an EMBL/GenBank/DDBJ whole genome shotgun (WGS) entry which is preliminary data.</text>
</comment>
<organism evidence="3 4">
    <name type="scientific">Candidatus Woykebacteria bacterium RBG_19FT_COMBO_43_10</name>
    <dbReference type="NCBI Taxonomy" id="1802598"/>
    <lineage>
        <taxon>Bacteria</taxon>
        <taxon>Candidatus Woykeibacteriota</taxon>
    </lineage>
</organism>
<evidence type="ECO:0000313" key="4">
    <source>
        <dbReference type="Proteomes" id="UP000176645"/>
    </source>
</evidence>